<dbReference type="EMBL" id="JDVG02000027">
    <property type="protein sequence ID" value="KFB74490.1"/>
    <property type="molecule type" value="Genomic_DNA"/>
</dbReference>
<proteinExistence type="predicted"/>
<reference evidence="2 3" key="1">
    <citation type="submission" date="2014-02" db="EMBL/GenBank/DDBJ databases">
        <title>Expanding our view of genomic diversity in Candidatus Accumulibacter clades.</title>
        <authorList>
            <person name="Skennerton C.T."/>
            <person name="Barr J.J."/>
            <person name="Slater F.R."/>
            <person name="Bond P.L."/>
            <person name="Tyson G.W."/>
        </authorList>
    </citation>
    <scope>NUCLEOTIDE SEQUENCE [LARGE SCALE GENOMIC DNA]</scope>
    <source>
        <strain evidence="3">BA-91</strain>
    </source>
</reference>
<name>A0A080M2D7_9PROT</name>
<gene>
    <name evidence="2" type="ORF">AW09_000201</name>
</gene>
<organism evidence="2 3">
    <name type="scientific">Candidatus Accumulibacter phosphatis</name>
    <dbReference type="NCBI Taxonomy" id="327160"/>
    <lineage>
        <taxon>Bacteria</taxon>
        <taxon>Pseudomonadati</taxon>
        <taxon>Pseudomonadota</taxon>
        <taxon>Betaproteobacteria</taxon>
        <taxon>Candidatus Accumulibacter</taxon>
    </lineage>
</organism>
<protein>
    <submittedName>
        <fullName evidence="2">Uncharacterized protein</fullName>
    </submittedName>
</protein>
<comment type="caution">
    <text evidence="2">The sequence shown here is derived from an EMBL/GenBank/DDBJ whole genome shotgun (WGS) entry which is preliminary data.</text>
</comment>
<sequence>MAQITCPKCNYQRKPSDTAPDYECPQCGVIYSKAKARRENGPSSRLDAQQTRPHEADSRYSDSTLIDARAPKVRWINSRQNRLLLASVAASLVVGYFAGREHVKYELRSAFEDAAQGIRRLFTGDTPPKVDAPKPAAQREQPIVPSLVRKGFREGEYGRNAITFTVRFSNRTGKDIRAFDGNLVFTDLLGNEIHSAKLAINEPVTNGATYSWDGELSYNQFMSAHERLKGAEVENMKTLLVTKKVLFSDGEIKEYDR</sequence>
<evidence type="ECO:0000256" key="1">
    <source>
        <dbReference type="SAM" id="MobiDB-lite"/>
    </source>
</evidence>
<dbReference type="Proteomes" id="UP000020077">
    <property type="component" value="Unassembled WGS sequence"/>
</dbReference>
<evidence type="ECO:0000313" key="2">
    <source>
        <dbReference type="EMBL" id="KFB74490.1"/>
    </source>
</evidence>
<feature type="region of interest" description="Disordered" evidence="1">
    <location>
        <begin position="35"/>
        <end position="60"/>
    </location>
</feature>
<dbReference type="AlphaFoldDB" id="A0A080M2D7"/>
<feature type="compositionally biased region" description="Polar residues" evidence="1">
    <location>
        <begin position="41"/>
        <end position="51"/>
    </location>
</feature>
<accession>A0A080M2D7</accession>
<evidence type="ECO:0000313" key="3">
    <source>
        <dbReference type="Proteomes" id="UP000020077"/>
    </source>
</evidence>